<name>A0ABU8BXX7_9RHOB</name>
<keyword evidence="1" id="KW-0812">Transmembrane</keyword>
<comment type="caution">
    <text evidence="2">The sequence shown here is derived from an EMBL/GenBank/DDBJ whole genome shotgun (WGS) entry which is preliminary data.</text>
</comment>
<keyword evidence="1" id="KW-1133">Transmembrane helix</keyword>
<organism evidence="2 3">
    <name type="scientific">Gemmobacter denitrificans</name>
    <dbReference type="NCBI Taxonomy" id="3123040"/>
    <lineage>
        <taxon>Bacteria</taxon>
        <taxon>Pseudomonadati</taxon>
        <taxon>Pseudomonadota</taxon>
        <taxon>Alphaproteobacteria</taxon>
        <taxon>Rhodobacterales</taxon>
        <taxon>Paracoccaceae</taxon>
        <taxon>Gemmobacter</taxon>
    </lineage>
</organism>
<dbReference type="EMBL" id="JBALHR010000010">
    <property type="protein sequence ID" value="MEH7829549.1"/>
    <property type="molecule type" value="Genomic_DNA"/>
</dbReference>
<evidence type="ECO:0000313" key="2">
    <source>
        <dbReference type="EMBL" id="MEH7829549.1"/>
    </source>
</evidence>
<evidence type="ECO:0008006" key="4">
    <source>
        <dbReference type="Google" id="ProtNLM"/>
    </source>
</evidence>
<keyword evidence="3" id="KW-1185">Reference proteome</keyword>
<gene>
    <name evidence="2" type="ORF">V6590_15450</name>
</gene>
<protein>
    <recommendedName>
        <fullName evidence="4">ABC transmembrane type-1 domain-containing protein</fullName>
    </recommendedName>
</protein>
<accession>A0ABU8BXX7</accession>
<proteinExistence type="predicted"/>
<reference evidence="2" key="1">
    <citation type="submission" date="2024-02" db="EMBL/GenBank/DDBJ databases">
        <title>Genome sequences of strain Gemmobacter sp. JM10B15.</title>
        <authorList>
            <person name="Zhang M."/>
        </authorList>
    </citation>
    <scope>NUCLEOTIDE SEQUENCE</scope>
    <source>
        <strain evidence="2">JM10B15</strain>
    </source>
</reference>
<feature type="transmembrane region" description="Helical" evidence="1">
    <location>
        <begin position="31"/>
        <end position="48"/>
    </location>
</feature>
<sequence length="76" mass="8360">MAYISADRPTGFARLPLIGFIARDIARDINVVFYLLTIFATIMVLAVMKWGIMALSLTAVALVPVYFVILIAITRG</sequence>
<evidence type="ECO:0000256" key="1">
    <source>
        <dbReference type="SAM" id="Phobius"/>
    </source>
</evidence>
<dbReference type="Proteomes" id="UP001431963">
    <property type="component" value="Unassembled WGS sequence"/>
</dbReference>
<dbReference type="RefSeq" id="WP_335424576.1">
    <property type="nucleotide sequence ID" value="NZ_JBALHR010000010.1"/>
</dbReference>
<keyword evidence="1" id="KW-0472">Membrane</keyword>
<evidence type="ECO:0000313" key="3">
    <source>
        <dbReference type="Proteomes" id="UP001431963"/>
    </source>
</evidence>
<feature type="transmembrane region" description="Helical" evidence="1">
    <location>
        <begin position="54"/>
        <end position="73"/>
    </location>
</feature>